<dbReference type="GO" id="GO:0016747">
    <property type="term" value="F:acyltransferase activity, transferring groups other than amino-acyl groups"/>
    <property type="evidence" value="ECO:0007669"/>
    <property type="project" value="TreeGrafter"/>
</dbReference>
<proteinExistence type="predicted"/>
<dbReference type="AlphaFoldDB" id="A0A917QKY0"/>
<dbReference type="InterPro" id="IPR000801">
    <property type="entry name" value="Esterase-like"/>
</dbReference>
<dbReference type="InterPro" id="IPR050583">
    <property type="entry name" value="Mycobacterial_A85_antigen"/>
</dbReference>
<dbReference type="SUPFAM" id="SSF53474">
    <property type="entry name" value="alpha/beta-Hydrolases"/>
    <property type="match status" value="1"/>
</dbReference>
<evidence type="ECO:0000313" key="1">
    <source>
        <dbReference type="EMBL" id="GGK55525.1"/>
    </source>
</evidence>
<evidence type="ECO:0000313" key="2">
    <source>
        <dbReference type="Proteomes" id="UP000612956"/>
    </source>
</evidence>
<sequence>MQQQQKESGIHMRFGKAGWRNRILTLGTAALVAPIAVGVAPTALAAPAPIAAPVLRAPAGGYEELMVPSKMGPIKVQVQWAKNGGNAALYLLDGLRARDDKNAWSFETNAQQQFGNDNVTLVMPVGGQSSWYTDWAQASNTNGQKTTYKWETFLTEELPNFLAGYGVSKTNNAVLGLSMSGPAALRLAALHRNQFKHASSLSGPLNWGAPGMREAIRVMMLDAGRFNVDSMAAPWSPAWLRMDPMVFAPELRGLPMFISSASGLPGGHDKPAGLGGAYNTANAMGIEVISMVSTRAFQGRLNSLGIQAVYDFPATGTHSWKYWEDELWKARPHILKALNA</sequence>
<organism evidence="1 2">
    <name type="scientific">Nocardia camponoti</name>
    <dbReference type="NCBI Taxonomy" id="1616106"/>
    <lineage>
        <taxon>Bacteria</taxon>
        <taxon>Bacillati</taxon>
        <taxon>Actinomycetota</taxon>
        <taxon>Actinomycetes</taxon>
        <taxon>Mycobacteriales</taxon>
        <taxon>Nocardiaceae</taxon>
        <taxon>Nocardia</taxon>
    </lineage>
</organism>
<reference evidence="1" key="2">
    <citation type="submission" date="2020-09" db="EMBL/GenBank/DDBJ databases">
        <authorList>
            <person name="Sun Q."/>
            <person name="Zhou Y."/>
        </authorList>
    </citation>
    <scope>NUCLEOTIDE SEQUENCE</scope>
    <source>
        <strain evidence="1">CGMCC 4.7278</strain>
    </source>
</reference>
<dbReference type="Proteomes" id="UP000612956">
    <property type="component" value="Unassembled WGS sequence"/>
</dbReference>
<dbReference type="PANTHER" id="PTHR48098">
    <property type="entry name" value="ENTEROCHELIN ESTERASE-RELATED"/>
    <property type="match status" value="1"/>
</dbReference>
<protein>
    <submittedName>
        <fullName evidence="1">Antigen 85-C</fullName>
    </submittedName>
</protein>
<dbReference type="InterPro" id="IPR029058">
    <property type="entry name" value="AB_hydrolase_fold"/>
</dbReference>
<keyword evidence="2" id="KW-1185">Reference proteome</keyword>
<reference evidence="1" key="1">
    <citation type="journal article" date="2014" name="Int. J. Syst. Evol. Microbiol.">
        <title>Complete genome sequence of Corynebacterium casei LMG S-19264T (=DSM 44701T), isolated from a smear-ripened cheese.</title>
        <authorList>
            <consortium name="US DOE Joint Genome Institute (JGI-PGF)"/>
            <person name="Walter F."/>
            <person name="Albersmeier A."/>
            <person name="Kalinowski J."/>
            <person name="Ruckert C."/>
        </authorList>
    </citation>
    <scope>NUCLEOTIDE SEQUENCE</scope>
    <source>
        <strain evidence="1">CGMCC 4.7278</strain>
    </source>
</reference>
<dbReference type="Pfam" id="PF00756">
    <property type="entry name" value="Esterase"/>
    <property type="match status" value="1"/>
</dbReference>
<name>A0A917QKY0_9NOCA</name>
<dbReference type="EMBL" id="BMMW01000002">
    <property type="protein sequence ID" value="GGK55525.1"/>
    <property type="molecule type" value="Genomic_DNA"/>
</dbReference>
<dbReference type="Gene3D" id="3.40.50.1820">
    <property type="entry name" value="alpha/beta hydrolase"/>
    <property type="match status" value="1"/>
</dbReference>
<dbReference type="PANTHER" id="PTHR48098:SF1">
    <property type="entry name" value="DIACYLGLYCEROL ACYLTRANSFERASE_MYCOLYLTRANSFERASE AG85A"/>
    <property type="match status" value="1"/>
</dbReference>
<comment type="caution">
    <text evidence="1">The sequence shown here is derived from an EMBL/GenBank/DDBJ whole genome shotgun (WGS) entry which is preliminary data.</text>
</comment>
<accession>A0A917QKY0</accession>
<gene>
    <name evidence="1" type="ORF">GCM10011591_29410</name>
</gene>